<dbReference type="Proteomes" id="UP000649617">
    <property type="component" value="Unassembled WGS sequence"/>
</dbReference>
<dbReference type="Pfam" id="PF07714">
    <property type="entry name" value="PK_Tyr_Ser-Thr"/>
    <property type="match status" value="1"/>
</dbReference>
<sequence length="589" mass="63571">RSLLLKRCCAGKSNKEEQLRRLLRELSQAECPYLAKFYGACWDAEPVYLVMEYMSGGDLERYLRSKRQELHRPWAPPRSLLLSWATSAAGAVAFLAGLSPPIAHGNLRPSNLLLCTSLALRLSPSGALAPIEHRHQAEVGAPSLESCLYSAPEVLAGEPCDEVGKCIAADVFALGLVLWLMCTGIRPFQHLDNDGTHKPSDHVMEAFTGQRITAACFVALNITCGREEQQAQKDPTRKNKQRRNGNPHAQAWHEKPEERPKPSEVLRMLQEIQARRGHAVPESVLQCNVRLLMGFVFMIFFGHVVVVLDSTGLIGLQVALLAPNLISVAAASSLACCWSLLPAPTPHSPIPRTLSPSPSVLSFPLLDEEDVETPVEEEAIPKPAGLTSGPCTMSASYNCCGNCAHEKLQSEKAIWLLGFWRGLLLGVLHAFQSVTNDWLVSLGHTHTEAGSVVAANQMIALFLMPFVAMAGYCIGMRYMLVVISLLPFVGALALFAACPVLLEAGLLAIAVAATVMPVLPLVLVPANSRSCGRSFGLLDSLYGLGQATFTVTIGACRKEGGFDLALPFVCAAFAAAALLSVWVAQVVRV</sequence>
<feature type="transmembrane region" description="Helical" evidence="2">
    <location>
        <begin position="480"/>
        <end position="502"/>
    </location>
</feature>
<dbReference type="EMBL" id="CAJNIZ010042881">
    <property type="protein sequence ID" value="CAE7642138.1"/>
    <property type="molecule type" value="Genomic_DNA"/>
</dbReference>
<keyword evidence="2" id="KW-1133">Transmembrane helix</keyword>
<evidence type="ECO:0000259" key="3">
    <source>
        <dbReference type="PROSITE" id="PS50011"/>
    </source>
</evidence>
<dbReference type="OrthoDB" id="424922at2759"/>
<evidence type="ECO:0000313" key="5">
    <source>
        <dbReference type="Proteomes" id="UP000649617"/>
    </source>
</evidence>
<dbReference type="PANTHER" id="PTHR44329">
    <property type="entry name" value="SERINE/THREONINE-PROTEIN KINASE TNNI3K-RELATED"/>
    <property type="match status" value="1"/>
</dbReference>
<evidence type="ECO:0000313" key="4">
    <source>
        <dbReference type="EMBL" id="CAE7642138.1"/>
    </source>
</evidence>
<keyword evidence="2" id="KW-0472">Membrane</keyword>
<organism evidence="4 5">
    <name type="scientific">Symbiodinium pilosum</name>
    <name type="common">Dinoflagellate</name>
    <dbReference type="NCBI Taxonomy" id="2952"/>
    <lineage>
        <taxon>Eukaryota</taxon>
        <taxon>Sar</taxon>
        <taxon>Alveolata</taxon>
        <taxon>Dinophyceae</taxon>
        <taxon>Suessiales</taxon>
        <taxon>Symbiodiniaceae</taxon>
        <taxon>Symbiodinium</taxon>
    </lineage>
</organism>
<keyword evidence="5" id="KW-1185">Reference proteome</keyword>
<dbReference type="InterPro" id="IPR011009">
    <property type="entry name" value="Kinase-like_dom_sf"/>
</dbReference>
<dbReference type="SUPFAM" id="SSF56112">
    <property type="entry name" value="Protein kinase-like (PK-like)"/>
    <property type="match status" value="1"/>
</dbReference>
<proteinExistence type="predicted"/>
<feature type="transmembrane region" description="Helical" evidence="2">
    <location>
        <begin position="452"/>
        <end position="473"/>
    </location>
</feature>
<dbReference type="SUPFAM" id="SSF103473">
    <property type="entry name" value="MFS general substrate transporter"/>
    <property type="match status" value="1"/>
</dbReference>
<dbReference type="AlphaFoldDB" id="A0A812VMY2"/>
<feature type="transmembrane region" description="Helical" evidence="2">
    <location>
        <begin position="508"/>
        <end position="526"/>
    </location>
</feature>
<protein>
    <submittedName>
        <fullName evidence="4">CAPK protein</fullName>
    </submittedName>
</protein>
<evidence type="ECO:0000256" key="1">
    <source>
        <dbReference type="SAM" id="MobiDB-lite"/>
    </source>
</evidence>
<feature type="compositionally biased region" description="Basic and acidic residues" evidence="1">
    <location>
        <begin position="228"/>
        <end position="237"/>
    </location>
</feature>
<dbReference type="InterPro" id="IPR001245">
    <property type="entry name" value="Ser-Thr/Tyr_kinase_cat_dom"/>
</dbReference>
<evidence type="ECO:0000256" key="2">
    <source>
        <dbReference type="SAM" id="Phobius"/>
    </source>
</evidence>
<dbReference type="Gene3D" id="1.10.510.10">
    <property type="entry name" value="Transferase(Phosphotransferase) domain 1"/>
    <property type="match status" value="1"/>
</dbReference>
<name>A0A812VMY2_SYMPI</name>
<dbReference type="GO" id="GO:0005524">
    <property type="term" value="F:ATP binding"/>
    <property type="evidence" value="ECO:0007669"/>
    <property type="project" value="InterPro"/>
</dbReference>
<dbReference type="InterPro" id="IPR036259">
    <property type="entry name" value="MFS_trans_sf"/>
</dbReference>
<comment type="caution">
    <text evidence="4">The sequence shown here is derived from an EMBL/GenBank/DDBJ whole genome shotgun (WGS) entry which is preliminary data.</text>
</comment>
<dbReference type="GO" id="GO:0004674">
    <property type="term" value="F:protein serine/threonine kinase activity"/>
    <property type="evidence" value="ECO:0007669"/>
    <property type="project" value="TreeGrafter"/>
</dbReference>
<feature type="compositionally biased region" description="Basic and acidic residues" evidence="1">
    <location>
        <begin position="251"/>
        <end position="262"/>
    </location>
</feature>
<feature type="transmembrane region" description="Helical" evidence="2">
    <location>
        <begin position="564"/>
        <end position="584"/>
    </location>
</feature>
<reference evidence="4" key="1">
    <citation type="submission" date="2021-02" db="EMBL/GenBank/DDBJ databases">
        <authorList>
            <person name="Dougan E. K."/>
            <person name="Rhodes N."/>
            <person name="Thang M."/>
            <person name="Chan C."/>
        </authorList>
    </citation>
    <scope>NUCLEOTIDE SEQUENCE</scope>
</reference>
<feature type="transmembrane region" description="Helical" evidence="2">
    <location>
        <begin position="413"/>
        <end position="432"/>
    </location>
</feature>
<dbReference type="InterPro" id="IPR051681">
    <property type="entry name" value="Ser/Thr_Kinases-Pseudokinases"/>
</dbReference>
<feature type="non-terminal residue" evidence="4">
    <location>
        <position position="589"/>
    </location>
</feature>
<gene>
    <name evidence="4" type="primary">CAPK</name>
    <name evidence="4" type="ORF">SPIL2461_LOCUS17016</name>
</gene>
<keyword evidence="2" id="KW-0812">Transmembrane</keyword>
<dbReference type="InterPro" id="IPR000719">
    <property type="entry name" value="Prot_kinase_dom"/>
</dbReference>
<dbReference type="Gene3D" id="1.20.1250.20">
    <property type="entry name" value="MFS general substrate transporter like domains"/>
    <property type="match status" value="1"/>
</dbReference>
<accession>A0A812VMY2</accession>
<feature type="domain" description="Protein kinase" evidence="3">
    <location>
        <begin position="1"/>
        <end position="272"/>
    </location>
</feature>
<feature type="region of interest" description="Disordered" evidence="1">
    <location>
        <begin position="228"/>
        <end position="262"/>
    </location>
</feature>
<dbReference type="PROSITE" id="PS50011">
    <property type="entry name" value="PROTEIN_KINASE_DOM"/>
    <property type="match status" value="1"/>
</dbReference>